<feature type="region of interest" description="Disordered" evidence="7">
    <location>
        <begin position="585"/>
        <end position="606"/>
    </location>
</feature>
<keyword evidence="2 5" id="KW-0547">Nucleotide-binding</keyword>
<dbReference type="InParanoid" id="I1CCG3"/>
<feature type="binding site" evidence="5">
    <location>
        <begin position="133"/>
        <end position="140"/>
    </location>
    <ligand>
        <name>ATP</name>
        <dbReference type="ChEBI" id="CHEBI:30616"/>
    </ligand>
</feature>
<dbReference type="Pfam" id="PF00225">
    <property type="entry name" value="Kinesin"/>
    <property type="match status" value="1"/>
</dbReference>
<dbReference type="GO" id="GO:0003777">
    <property type="term" value="F:microtubule motor activity"/>
    <property type="evidence" value="ECO:0007669"/>
    <property type="project" value="InterPro"/>
</dbReference>
<feature type="region of interest" description="Disordered" evidence="7">
    <location>
        <begin position="1"/>
        <end position="20"/>
    </location>
</feature>
<evidence type="ECO:0000313" key="9">
    <source>
        <dbReference type="EMBL" id="EIE86143.1"/>
    </source>
</evidence>
<evidence type="ECO:0000256" key="1">
    <source>
        <dbReference type="ARBA" id="ARBA00022701"/>
    </source>
</evidence>
<evidence type="ECO:0000256" key="5">
    <source>
        <dbReference type="PROSITE-ProRule" id="PRU00283"/>
    </source>
</evidence>
<dbReference type="SUPFAM" id="SSF52540">
    <property type="entry name" value="P-loop containing nucleoside triphosphate hydrolases"/>
    <property type="match status" value="1"/>
</dbReference>
<dbReference type="GO" id="GO:0005874">
    <property type="term" value="C:microtubule"/>
    <property type="evidence" value="ECO:0007669"/>
    <property type="project" value="UniProtKB-KW"/>
</dbReference>
<feature type="compositionally biased region" description="Basic and acidic residues" evidence="7">
    <location>
        <begin position="767"/>
        <end position="782"/>
    </location>
</feature>
<organism evidence="9 10">
    <name type="scientific">Rhizopus delemar (strain RA 99-880 / ATCC MYA-4621 / FGSC 9543 / NRRL 43880)</name>
    <name type="common">Mucormycosis agent</name>
    <name type="synonym">Rhizopus arrhizus var. delemar</name>
    <dbReference type="NCBI Taxonomy" id="246409"/>
    <lineage>
        <taxon>Eukaryota</taxon>
        <taxon>Fungi</taxon>
        <taxon>Fungi incertae sedis</taxon>
        <taxon>Mucoromycota</taxon>
        <taxon>Mucoromycotina</taxon>
        <taxon>Mucoromycetes</taxon>
        <taxon>Mucorales</taxon>
        <taxon>Mucorineae</taxon>
        <taxon>Rhizopodaceae</taxon>
        <taxon>Rhizopus</taxon>
    </lineage>
</organism>
<dbReference type="AlphaFoldDB" id="I1CCG3"/>
<dbReference type="STRING" id="246409.I1CCG3"/>
<gene>
    <name evidence="9" type="ORF">RO3G_10854</name>
</gene>
<dbReference type="PROSITE" id="PS00411">
    <property type="entry name" value="KINESIN_MOTOR_1"/>
    <property type="match status" value="1"/>
</dbReference>
<dbReference type="GO" id="GO:0005524">
    <property type="term" value="F:ATP binding"/>
    <property type="evidence" value="ECO:0007669"/>
    <property type="project" value="UniProtKB-UniRule"/>
</dbReference>
<dbReference type="GO" id="GO:0007018">
    <property type="term" value="P:microtubule-based movement"/>
    <property type="evidence" value="ECO:0007669"/>
    <property type="project" value="InterPro"/>
</dbReference>
<feature type="compositionally biased region" description="Low complexity" evidence="7">
    <location>
        <begin position="1"/>
        <end position="15"/>
    </location>
</feature>
<dbReference type="InterPro" id="IPR019821">
    <property type="entry name" value="Kinesin_motor_CS"/>
</dbReference>
<dbReference type="GeneID" id="93617819"/>
<evidence type="ECO:0000256" key="7">
    <source>
        <dbReference type="SAM" id="MobiDB-lite"/>
    </source>
</evidence>
<feature type="compositionally biased region" description="Acidic residues" evidence="7">
    <location>
        <begin position="475"/>
        <end position="485"/>
    </location>
</feature>
<dbReference type="PANTHER" id="PTHR24115">
    <property type="entry name" value="KINESIN-RELATED"/>
    <property type="match status" value="1"/>
</dbReference>
<sequence length="823" mass="96222">MLLRTPTREPTTPQRTPHRNTPIRYTAAVSNDFLTYHPDKEPVKAYLRIRPKPPHYESIIEEPYLQIVNDLEISMTPPEDSNAYRTRNRAPERYKFTRIFTESANQQEFFNKTTLPLIQDVLRGENALIFAYGVTNSGKTYSITGTRKQPGLLPRTLDVIFNSIDGYMSDSKTEVWDHRDKTAIPIEENFEYGIWLSFAEIYTERIYDLLIRPDQFSKRQALPLKYEYSSGHKYIAGLKEVRVKSIEEAYTILLEGQRNRAEYSTITNHTSSRSHSIFTIRIVRVPIDENDYVIEDPIYATVSKFSIVDLAGSERYRNTLNFGQRLKEAGNINKSLMVLGQCMETLRLNQLRMATGKKTMMVPYRHSKLTELFKSSFEGDGKAVMVVNVNPFDTGFDENSHVMKFAAVAKDVATWRRAHPRLEPESISSSANKRPRTAHKQPKRVYHGVDDLMKDDGDEEEDEEETAVIERSNNEEEEEEEEDPFVDNLITQLEDLRNKWIEAEARNATMETEIRQKVTMESENKIKLIEQSYLEILEKQILMVRMKLRSHINEQEDTKSKLLERISLLEKSKQKQQEYIRQLHQDLKEKDQKTKEEEKEEEKERNIPMEVDEHAPTMKNPLFEKFLELRKKLRRSIFRGEEYSHDADVIMGEIEQFEQVTFELVKETNMGKLLKLITQREFKNDPYNIKLRAKTLFKKYAKISIPVLASKKPSQMVAISVDAGNQDEFISDMRGALHSLQDENNRLRYKIKTMQEGHRRLKEAFEKTRREPVTELESKVEEEMNEVESETFSPILGATKDDLTLIDNDEILIPEQRKRKRSS</sequence>
<dbReference type="Gene3D" id="3.40.850.10">
    <property type="entry name" value="Kinesin motor domain"/>
    <property type="match status" value="1"/>
</dbReference>
<dbReference type="Proteomes" id="UP000009138">
    <property type="component" value="Unassembled WGS sequence"/>
</dbReference>
<evidence type="ECO:0000256" key="4">
    <source>
        <dbReference type="ARBA" id="ARBA00023175"/>
    </source>
</evidence>
<dbReference type="PANTHER" id="PTHR24115:SF1008">
    <property type="entry name" value="KINESIN-LIKE PROTEIN SUBITO"/>
    <property type="match status" value="1"/>
</dbReference>
<feature type="compositionally biased region" description="Acidic residues" evidence="7">
    <location>
        <begin position="456"/>
        <end position="467"/>
    </location>
</feature>
<dbReference type="PRINTS" id="PR00380">
    <property type="entry name" value="KINESINHEAVY"/>
</dbReference>
<keyword evidence="4 5" id="KW-0505">Motor protein</keyword>
<dbReference type="PROSITE" id="PS50067">
    <property type="entry name" value="KINESIN_MOTOR_2"/>
    <property type="match status" value="1"/>
</dbReference>
<dbReference type="OrthoDB" id="123929at2759"/>
<evidence type="ECO:0000259" key="8">
    <source>
        <dbReference type="PROSITE" id="PS50067"/>
    </source>
</evidence>
<dbReference type="RefSeq" id="XP_067521539.1">
    <property type="nucleotide sequence ID" value="XM_067665438.1"/>
</dbReference>
<dbReference type="GO" id="GO:0016887">
    <property type="term" value="F:ATP hydrolysis activity"/>
    <property type="evidence" value="ECO:0007669"/>
    <property type="project" value="TreeGrafter"/>
</dbReference>
<feature type="domain" description="Kinesin motor" evidence="8">
    <location>
        <begin position="42"/>
        <end position="412"/>
    </location>
</feature>
<dbReference type="InterPro" id="IPR001752">
    <property type="entry name" value="Kinesin_motor_dom"/>
</dbReference>
<feature type="region of interest" description="Disordered" evidence="7">
    <location>
        <begin position="420"/>
        <end position="485"/>
    </location>
</feature>
<feature type="region of interest" description="Disordered" evidence="7">
    <location>
        <begin position="767"/>
        <end position="793"/>
    </location>
</feature>
<comment type="similarity">
    <text evidence="5 6">Belongs to the TRAFAC class myosin-kinesin ATPase superfamily. Kinesin family.</text>
</comment>
<evidence type="ECO:0000313" key="10">
    <source>
        <dbReference type="Proteomes" id="UP000009138"/>
    </source>
</evidence>
<dbReference type="InterPro" id="IPR027417">
    <property type="entry name" value="P-loop_NTPase"/>
</dbReference>
<dbReference type="SMART" id="SM00129">
    <property type="entry name" value="KISc"/>
    <property type="match status" value="1"/>
</dbReference>
<dbReference type="InterPro" id="IPR027640">
    <property type="entry name" value="Kinesin-like_fam"/>
</dbReference>
<reference evidence="9 10" key="1">
    <citation type="journal article" date="2009" name="PLoS Genet.">
        <title>Genomic analysis of the basal lineage fungus Rhizopus oryzae reveals a whole-genome duplication.</title>
        <authorList>
            <person name="Ma L.-J."/>
            <person name="Ibrahim A.S."/>
            <person name="Skory C."/>
            <person name="Grabherr M.G."/>
            <person name="Burger G."/>
            <person name="Butler M."/>
            <person name="Elias M."/>
            <person name="Idnurm A."/>
            <person name="Lang B.F."/>
            <person name="Sone T."/>
            <person name="Abe A."/>
            <person name="Calvo S.E."/>
            <person name="Corrochano L.M."/>
            <person name="Engels R."/>
            <person name="Fu J."/>
            <person name="Hansberg W."/>
            <person name="Kim J.-M."/>
            <person name="Kodira C.D."/>
            <person name="Koehrsen M.J."/>
            <person name="Liu B."/>
            <person name="Miranda-Saavedra D."/>
            <person name="O'Leary S."/>
            <person name="Ortiz-Castellanos L."/>
            <person name="Poulter R."/>
            <person name="Rodriguez-Romero J."/>
            <person name="Ruiz-Herrera J."/>
            <person name="Shen Y.-Q."/>
            <person name="Zeng Q."/>
            <person name="Galagan J."/>
            <person name="Birren B.W."/>
            <person name="Cuomo C.A."/>
            <person name="Wickes B.L."/>
        </authorList>
    </citation>
    <scope>NUCLEOTIDE SEQUENCE [LARGE SCALE GENOMIC DNA]</scope>
    <source>
        <strain evidence="10">RA 99-880 / ATCC MYA-4621 / FGSC 9543 / NRRL 43880</strain>
    </source>
</reference>
<dbReference type="InterPro" id="IPR036961">
    <property type="entry name" value="Kinesin_motor_dom_sf"/>
</dbReference>
<evidence type="ECO:0000256" key="2">
    <source>
        <dbReference type="ARBA" id="ARBA00022741"/>
    </source>
</evidence>
<dbReference type="GO" id="GO:0008017">
    <property type="term" value="F:microtubule binding"/>
    <property type="evidence" value="ECO:0007669"/>
    <property type="project" value="InterPro"/>
</dbReference>
<dbReference type="VEuPathDB" id="FungiDB:RO3G_10854"/>
<proteinExistence type="inferred from homology"/>
<evidence type="ECO:0000256" key="6">
    <source>
        <dbReference type="RuleBase" id="RU000394"/>
    </source>
</evidence>
<dbReference type="EMBL" id="CH476739">
    <property type="protein sequence ID" value="EIE86143.1"/>
    <property type="molecule type" value="Genomic_DNA"/>
</dbReference>
<dbReference type="eggNOG" id="KOG0247">
    <property type="taxonomic scope" value="Eukaryota"/>
</dbReference>
<evidence type="ECO:0000256" key="3">
    <source>
        <dbReference type="ARBA" id="ARBA00022840"/>
    </source>
</evidence>
<dbReference type="OMA" id="ATWRRIH"/>
<dbReference type="FunCoup" id="I1CCG3">
    <property type="interactions" value="158"/>
</dbReference>
<keyword evidence="1 6" id="KW-0493">Microtubule</keyword>
<feature type="compositionally biased region" description="Basic residues" evidence="7">
    <location>
        <begin position="433"/>
        <end position="446"/>
    </location>
</feature>
<protein>
    <recommendedName>
        <fullName evidence="6">Kinesin-like protein</fullName>
    </recommendedName>
</protein>
<name>I1CCG3_RHIO9</name>
<keyword evidence="10" id="KW-1185">Reference proteome</keyword>
<dbReference type="GO" id="GO:0005634">
    <property type="term" value="C:nucleus"/>
    <property type="evidence" value="ECO:0007669"/>
    <property type="project" value="TreeGrafter"/>
</dbReference>
<dbReference type="GO" id="GO:0005871">
    <property type="term" value="C:kinesin complex"/>
    <property type="evidence" value="ECO:0007669"/>
    <property type="project" value="TreeGrafter"/>
</dbReference>
<keyword evidence="3 5" id="KW-0067">ATP-binding</keyword>
<accession>I1CCG3</accession>